<dbReference type="EMBL" id="JAOTIF010000005">
    <property type="protein sequence ID" value="MCU7549264.1"/>
    <property type="molecule type" value="Genomic_DNA"/>
</dbReference>
<name>A0A9X3BFN5_9BACT</name>
<organism evidence="1 2">
    <name type="scientific">Paraflavisolibacter caeni</name>
    <dbReference type="NCBI Taxonomy" id="2982496"/>
    <lineage>
        <taxon>Bacteria</taxon>
        <taxon>Pseudomonadati</taxon>
        <taxon>Bacteroidota</taxon>
        <taxon>Chitinophagia</taxon>
        <taxon>Chitinophagales</taxon>
        <taxon>Chitinophagaceae</taxon>
        <taxon>Paraflavisolibacter</taxon>
    </lineage>
</organism>
<reference evidence="1" key="2">
    <citation type="submission" date="2023-04" db="EMBL/GenBank/DDBJ databases">
        <title>Paracnuella aquatica gen. nov., sp. nov., a member of the family Chitinophagaceae isolated from a hot spring.</title>
        <authorList>
            <person name="Wang C."/>
        </authorList>
    </citation>
    <scope>NUCLEOTIDE SEQUENCE</scope>
    <source>
        <strain evidence="1">LB-8</strain>
    </source>
</reference>
<dbReference type="SUPFAM" id="SSF48208">
    <property type="entry name" value="Six-hairpin glycosidases"/>
    <property type="match status" value="1"/>
</dbReference>
<dbReference type="GO" id="GO:0005975">
    <property type="term" value="P:carbohydrate metabolic process"/>
    <property type="evidence" value="ECO:0007669"/>
    <property type="project" value="InterPro"/>
</dbReference>
<accession>A0A9X3BFN5</accession>
<gene>
    <name evidence="1" type="ORF">OCK74_09060</name>
</gene>
<dbReference type="AlphaFoldDB" id="A0A9X3BFN5"/>
<dbReference type="RefSeq" id="WP_279296708.1">
    <property type="nucleotide sequence ID" value="NZ_JAOTIF010000005.1"/>
</dbReference>
<comment type="caution">
    <text evidence="1">The sequence shown here is derived from an EMBL/GenBank/DDBJ whole genome shotgun (WGS) entry which is preliminary data.</text>
</comment>
<evidence type="ECO:0000313" key="2">
    <source>
        <dbReference type="Proteomes" id="UP001155483"/>
    </source>
</evidence>
<dbReference type="InterPro" id="IPR008928">
    <property type="entry name" value="6-hairpin_glycosidase_sf"/>
</dbReference>
<reference evidence="1" key="1">
    <citation type="submission" date="2022-09" db="EMBL/GenBank/DDBJ databases">
        <authorList>
            <person name="Yuan C."/>
            <person name="Ke Z."/>
        </authorList>
    </citation>
    <scope>NUCLEOTIDE SEQUENCE</scope>
    <source>
        <strain evidence="1">LB-8</strain>
    </source>
</reference>
<evidence type="ECO:0000313" key="1">
    <source>
        <dbReference type="EMBL" id="MCU7549264.1"/>
    </source>
</evidence>
<protein>
    <submittedName>
        <fullName evidence="1">Glycosyltransferase</fullName>
    </submittedName>
</protein>
<keyword evidence="2" id="KW-1185">Reference proteome</keyword>
<proteinExistence type="predicted"/>
<sequence length="361" mass="40783">MTTGVAISQSTGAVFQPGDLPKVNLSQIINLTDDTGMIQHALFNIPNRKEGYCIDDNARALLLAVLTCKVKKNPAVLALLQVYLSFIHYMQTDNGEFRNFMSYTKICLEERGSEDSFGRTLMALGFLANEGPSNALARTGADIFSRAYRHIDKLVSIRGIANSIIGVCQFIKYNYPDDLKRDLVIDLSNKMVRMYEDNKKDKWHWFEPVLTYDNAILPLALLNAYEITSDESYLLVAFESLDFLEFKVFHNGVLSPIGNQGWLERGHARARFDQQGIDAMAMVLCYQQAFRLTRDKKYLKRMYQSYQWFLGRNDLGLSLYDPSTGGCADGLHSEGINLNQGAESTLAYWISHMVVASSLKE</sequence>
<dbReference type="Gene3D" id="1.50.10.20">
    <property type="match status" value="1"/>
</dbReference>
<dbReference type="Proteomes" id="UP001155483">
    <property type="component" value="Unassembled WGS sequence"/>
</dbReference>